<evidence type="ECO:0000256" key="1">
    <source>
        <dbReference type="ARBA" id="ARBA00023002"/>
    </source>
</evidence>
<evidence type="ECO:0000259" key="2">
    <source>
        <dbReference type="Pfam" id="PF01855"/>
    </source>
</evidence>
<dbReference type="GO" id="GO:0016903">
    <property type="term" value="F:oxidoreductase activity, acting on the aldehyde or oxo group of donors"/>
    <property type="evidence" value="ECO:0007669"/>
    <property type="project" value="UniProtKB-ARBA"/>
</dbReference>
<evidence type="ECO:0000259" key="3">
    <source>
        <dbReference type="Pfam" id="PF17147"/>
    </source>
</evidence>
<keyword evidence="1" id="KW-0560">Oxidoreductase</keyword>
<dbReference type="PANTHER" id="PTHR32154:SF0">
    <property type="entry name" value="PYRUVATE-FLAVODOXIN OXIDOREDUCTASE-RELATED"/>
    <property type="match status" value="1"/>
</dbReference>
<dbReference type="SUPFAM" id="SSF52922">
    <property type="entry name" value="TK C-terminal domain-like"/>
    <property type="match status" value="1"/>
</dbReference>
<dbReference type="CDD" id="cd07034">
    <property type="entry name" value="TPP_PYR_PFOR_IOR-alpha_like"/>
    <property type="match status" value="1"/>
</dbReference>
<name>A0A7C4ETN6_9BACT</name>
<protein>
    <submittedName>
        <fullName evidence="4">Pyruvate ferredoxin oxidoreductase</fullName>
    </submittedName>
</protein>
<feature type="domain" description="Pyruvate:ferredoxin oxidoreductase core" evidence="3">
    <location>
        <begin position="261"/>
        <end position="365"/>
    </location>
</feature>
<reference evidence="4" key="1">
    <citation type="journal article" date="2020" name="mSystems">
        <title>Genome- and Community-Level Interaction Insights into Carbon Utilization and Element Cycling Functions of Hydrothermarchaeota in Hydrothermal Sediment.</title>
        <authorList>
            <person name="Zhou Z."/>
            <person name="Liu Y."/>
            <person name="Xu W."/>
            <person name="Pan J."/>
            <person name="Luo Z.H."/>
            <person name="Li M."/>
        </authorList>
    </citation>
    <scope>NUCLEOTIDE SEQUENCE [LARGE SCALE GENOMIC DNA]</scope>
    <source>
        <strain evidence="4">SpSt-769</strain>
    </source>
</reference>
<accession>A0A7C4ETN6</accession>
<feature type="domain" description="Pyruvate flavodoxin/ferredoxin oxidoreductase pyrimidine binding" evidence="2">
    <location>
        <begin position="17"/>
        <end position="230"/>
    </location>
</feature>
<dbReference type="GO" id="GO:0006979">
    <property type="term" value="P:response to oxidative stress"/>
    <property type="evidence" value="ECO:0007669"/>
    <property type="project" value="TreeGrafter"/>
</dbReference>
<dbReference type="InterPro" id="IPR050722">
    <property type="entry name" value="Pyruvate:ferred/Flavod_OxRd"/>
</dbReference>
<keyword evidence="4" id="KW-0670">Pyruvate</keyword>
<sequence>MGQRVGMEVSIAAAEAVGLCDVDVVAAYPITPQTHVVEHLSELVADGKLDAEFVPVESEHSAMSVCCGAAAAGARTFTATAAQGLALMSEIVFITSSMRLPVVMFLANRALSAPLSIWNDHSDTMMVRDCGWIQVFCENGQEVYDSIFHAYRVAEDPSVSLPVMINVDGFSLTHVIEPIEFWTPEMVKQYLPPFKPIHTLHPDKVVTFGAFGMPEIFAEQRMAHDQAMRRSFGVITKAWEELAELTGRKYSPIEEYKTEGADTLIVGMGSLCETASLAVDLLRDQGEKVGLLKIRLWRPLPVQELKQALGRAKEVLVIDRCVAPGAANMPVTSELRALMYHEPNRPNIRCMVAGLGGRDVTAEDIVAMLATAQKDQITDYRLYGVRS</sequence>
<proteinExistence type="predicted"/>
<dbReference type="Pfam" id="PF01855">
    <property type="entry name" value="POR_N"/>
    <property type="match status" value="1"/>
</dbReference>
<dbReference type="EMBL" id="DTGT01000182">
    <property type="protein sequence ID" value="HGH60792.1"/>
    <property type="molecule type" value="Genomic_DNA"/>
</dbReference>
<evidence type="ECO:0000313" key="4">
    <source>
        <dbReference type="EMBL" id="HGH60792.1"/>
    </source>
</evidence>
<organism evidence="4">
    <name type="scientific">Desulfomonile tiedjei</name>
    <dbReference type="NCBI Taxonomy" id="2358"/>
    <lineage>
        <taxon>Bacteria</taxon>
        <taxon>Pseudomonadati</taxon>
        <taxon>Thermodesulfobacteriota</taxon>
        <taxon>Desulfomonilia</taxon>
        <taxon>Desulfomonilales</taxon>
        <taxon>Desulfomonilaceae</taxon>
        <taxon>Desulfomonile</taxon>
    </lineage>
</organism>
<dbReference type="GO" id="GO:0019752">
    <property type="term" value="P:carboxylic acid metabolic process"/>
    <property type="evidence" value="ECO:0007669"/>
    <property type="project" value="UniProtKB-ARBA"/>
</dbReference>
<dbReference type="PANTHER" id="PTHR32154">
    <property type="entry name" value="PYRUVATE-FLAVODOXIN OXIDOREDUCTASE-RELATED"/>
    <property type="match status" value="1"/>
</dbReference>
<dbReference type="Gene3D" id="3.40.50.920">
    <property type="match status" value="1"/>
</dbReference>
<comment type="caution">
    <text evidence="4">The sequence shown here is derived from an EMBL/GenBank/DDBJ whole genome shotgun (WGS) entry which is preliminary data.</text>
</comment>
<dbReference type="InterPro" id="IPR033412">
    <property type="entry name" value="PFOR_II"/>
</dbReference>
<dbReference type="InterPro" id="IPR002880">
    <property type="entry name" value="Pyrv_Fd/Flavodoxin_OxRdtase_N"/>
</dbReference>
<dbReference type="AlphaFoldDB" id="A0A7C4ETN6"/>
<dbReference type="Pfam" id="PF17147">
    <property type="entry name" value="PFOR_II"/>
    <property type="match status" value="1"/>
</dbReference>
<dbReference type="InterPro" id="IPR029061">
    <property type="entry name" value="THDP-binding"/>
</dbReference>
<dbReference type="FunFam" id="3.40.50.920:FF:000010">
    <property type="entry name" value="Pyruvate ferredoxin oxidoreductase, alpha subunit"/>
    <property type="match status" value="1"/>
</dbReference>
<dbReference type="SUPFAM" id="SSF52518">
    <property type="entry name" value="Thiamin diphosphate-binding fold (THDP-binding)"/>
    <property type="match status" value="1"/>
</dbReference>
<dbReference type="Gene3D" id="3.40.50.970">
    <property type="match status" value="1"/>
</dbReference>
<dbReference type="InterPro" id="IPR009014">
    <property type="entry name" value="Transketo_C/PFOR_II"/>
</dbReference>
<dbReference type="FunFam" id="3.40.50.970:FF:000012">
    <property type="entry name" value="Pyruvate:ferredoxin (Flavodoxin) oxidoreductase"/>
    <property type="match status" value="1"/>
</dbReference>
<gene>
    <name evidence="4" type="primary">porA</name>
    <name evidence="4" type="ORF">ENV54_05780</name>
</gene>